<comment type="caution">
    <text evidence="2">The sequence shown here is derived from an EMBL/GenBank/DDBJ whole genome shotgun (WGS) entry which is preliminary data.</text>
</comment>
<dbReference type="AlphaFoldDB" id="A0A1Y2H5R6"/>
<feature type="compositionally biased region" description="Basic and acidic residues" evidence="1">
    <location>
        <begin position="408"/>
        <end position="426"/>
    </location>
</feature>
<accession>A0A1Y2H5R6</accession>
<proteinExistence type="predicted"/>
<feature type="region of interest" description="Disordered" evidence="1">
    <location>
        <begin position="546"/>
        <end position="566"/>
    </location>
</feature>
<feature type="region of interest" description="Disordered" evidence="1">
    <location>
        <begin position="696"/>
        <end position="720"/>
    </location>
</feature>
<feature type="compositionally biased region" description="Acidic residues" evidence="1">
    <location>
        <begin position="829"/>
        <end position="842"/>
    </location>
</feature>
<keyword evidence="3" id="KW-1185">Reference proteome</keyword>
<dbReference type="OrthoDB" id="2416413at2759"/>
<evidence type="ECO:0000313" key="2">
    <source>
        <dbReference type="EMBL" id="ORZ28392.1"/>
    </source>
</evidence>
<reference evidence="2 3" key="1">
    <citation type="submission" date="2016-07" db="EMBL/GenBank/DDBJ databases">
        <title>Pervasive Adenine N6-methylation of Active Genes in Fungi.</title>
        <authorList>
            <consortium name="DOE Joint Genome Institute"/>
            <person name="Mondo S.J."/>
            <person name="Dannebaum R.O."/>
            <person name="Kuo R.C."/>
            <person name="Labutti K."/>
            <person name="Haridas S."/>
            <person name="Kuo A."/>
            <person name="Salamov A."/>
            <person name="Ahrendt S.R."/>
            <person name="Lipzen A."/>
            <person name="Sullivan W."/>
            <person name="Andreopoulos W.B."/>
            <person name="Clum A."/>
            <person name="Lindquist E."/>
            <person name="Daum C."/>
            <person name="Ramamoorthy G.K."/>
            <person name="Gryganskyi A."/>
            <person name="Culley D."/>
            <person name="Magnuson J.K."/>
            <person name="James T.Y."/>
            <person name="O'Malley M.A."/>
            <person name="Stajich J.E."/>
            <person name="Spatafora J.W."/>
            <person name="Visel A."/>
            <person name="Grigoriev I.V."/>
        </authorList>
    </citation>
    <scope>NUCLEOTIDE SEQUENCE [LARGE SCALE GENOMIC DNA]</scope>
    <source>
        <strain evidence="2 3">NRRL 3116</strain>
    </source>
</reference>
<dbReference type="InParanoid" id="A0A1Y2H5R6"/>
<evidence type="ECO:0000313" key="3">
    <source>
        <dbReference type="Proteomes" id="UP000193648"/>
    </source>
</evidence>
<feature type="compositionally biased region" description="Polar residues" evidence="1">
    <location>
        <begin position="593"/>
        <end position="603"/>
    </location>
</feature>
<feature type="region of interest" description="Disordered" evidence="1">
    <location>
        <begin position="740"/>
        <end position="842"/>
    </location>
</feature>
<feature type="compositionally biased region" description="Pro residues" evidence="1">
    <location>
        <begin position="744"/>
        <end position="753"/>
    </location>
</feature>
<feature type="compositionally biased region" description="Basic and acidic residues" evidence="1">
    <location>
        <begin position="759"/>
        <end position="780"/>
    </location>
</feature>
<organism evidence="2 3">
    <name type="scientific">Lobosporangium transversale</name>
    <dbReference type="NCBI Taxonomy" id="64571"/>
    <lineage>
        <taxon>Eukaryota</taxon>
        <taxon>Fungi</taxon>
        <taxon>Fungi incertae sedis</taxon>
        <taxon>Mucoromycota</taxon>
        <taxon>Mortierellomycotina</taxon>
        <taxon>Mortierellomycetes</taxon>
        <taxon>Mortierellales</taxon>
        <taxon>Mortierellaceae</taxon>
        <taxon>Lobosporangium</taxon>
    </lineage>
</organism>
<evidence type="ECO:0000256" key="1">
    <source>
        <dbReference type="SAM" id="MobiDB-lite"/>
    </source>
</evidence>
<gene>
    <name evidence="2" type="ORF">BCR41DRAFT_391868</name>
</gene>
<dbReference type="RefSeq" id="XP_021886077.1">
    <property type="nucleotide sequence ID" value="XM_022028393.1"/>
</dbReference>
<dbReference type="EMBL" id="MCFF01000002">
    <property type="protein sequence ID" value="ORZ28392.1"/>
    <property type="molecule type" value="Genomic_DNA"/>
</dbReference>
<feature type="region of interest" description="Disordered" evidence="1">
    <location>
        <begin position="588"/>
        <end position="617"/>
    </location>
</feature>
<dbReference type="Proteomes" id="UP000193648">
    <property type="component" value="Unassembled WGS sequence"/>
</dbReference>
<feature type="compositionally biased region" description="Polar residues" evidence="1">
    <location>
        <begin position="795"/>
        <end position="820"/>
    </location>
</feature>
<protein>
    <submittedName>
        <fullName evidence="2">Uncharacterized protein</fullName>
    </submittedName>
</protein>
<feature type="compositionally biased region" description="Low complexity" evidence="1">
    <location>
        <begin position="700"/>
        <end position="720"/>
    </location>
</feature>
<dbReference type="GeneID" id="33570236"/>
<name>A0A1Y2H5R6_9FUNG</name>
<feature type="region of interest" description="Disordered" evidence="1">
    <location>
        <begin position="406"/>
        <end position="426"/>
    </location>
</feature>
<sequence>MAYESIGDSDEMTVKDYVLLVQSNPSPASVTDITWSLVSVWPRPTSDSQDASPRACHVDPTTGVFSMLSYFNLTNESSPNPNPKRPPGGLQYDPRNDRWSNFTMAPDYHWDDSLARFIIFEWPGTSSLFQANIGADNTINIGMLVRNNQGLDQFVNVISWNLDPNIYGYPARLFYGNNMLYQVGTHLHNNRTGALKNTMAQVPIFGDPSMFQPPTNPRILNSSSLDDCTPSFISAKYYKDTLYIFCQGQDSDGFAGYGEIILYKDGDDHNDASAKLNEPYVVDVERFTGAYVQPIEGIDIHDDGKLKRFAVMVHTTSGLPMIGISLDEPTFGNTTVITYGINITDSYGVPLNLPESNTTDTITGALIGGGLALSALTIYLFVCWQWPQWQRWLINRIVEILTADGGDADEHNHRRKQRLPEAGETNKVEDPLIHSYDFDGGDKILVIDDEMSTNLKNNPIVYVQDVPLERHPRPSFVTTLNSDQGISDYTSRTAVNHTNGSTSRAIHVQGSEKHGVLSRVSIVGEAIIATTRRSVATAILQTSSLSSAEASSKSSDDIGKSDGVGMALSASKPRALRLPLLRHQPSAPVLKFSNGNSSNSDKASTITSSESEETPLASIEGTTTTIVRSNHCNSIEKIELPTPFLATPTLLMPPLLPPPQSSMGLNQRRTSVYSISPAYVPEEAAPPYYLHQYPSQSITPQQQASKQLSQLSSPLQTPEPTQLFQFPQEKHQNLSQLLLSVPTPSFPTPPIPSAPTLDFRGHDLGQEYRQSRGYDQESEKGCLASSPQAKLPSEIFQTPKSSFDLQMNTSKPNPSSSTILGEQKVLSQGEDDTQVLGSEMEE</sequence>